<comment type="caution">
    <text evidence="2">The sequence shown here is derived from an EMBL/GenBank/DDBJ whole genome shotgun (WGS) entry which is preliminary data.</text>
</comment>
<dbReference type="PANTHER" id="PTHR39218:SF1">
    <property type="entry name" value="OXIDOREDUCTASE 14 KDA SUBUNIT, PUTATIVE (AFU_ORTHOLOGUE AFUA_1G12110)-RELATED"/>
    <property type="match status" value="1"/>
</dbReference>
<dbReference type="AlphaFoldDB" id="A0AAV9JP72"/>
<feature type="transmembrane region" description="Helical" evidence="1">
    <location>
        <begin position="32"/>
        <end position="48"/>
    </location>
</feature>
<evidence type="ECO:0000313" key="3">
    <source>
        <dbReference type="Proteomes" id="UP001324427"/>
    </source>
</evidence>
<sequence>MVNKILFWSGFGLAVRFWQLGIEMRPFFSQPWAYPIYGCIGASFGYYLQGVDNNQMRYLKETRDRLLEKRRRRAEREGPPNIGTAYQKNQEGLFASPKVMVEKGEHIPDGTVERTQAAA</sequence>
<keyword evidence="1" id="KW-0472">Membrane</keyword>
<gene>
    <name evidence="2" type="ORF">LTR36_002024</name>
</gene>
<keyword evidence="1" id="KW-1133">Transmembrane helix</keyword>
<keyword evidence="1" id="KW-0812">Transmembrane</keyword>
<keyword evidence="3" id="KW-1185">Reference proteome</keyword>
<dbReference type="Proteomes" id="UP001324427">
    <property type="component" value="Unassembled WGS sequence"/>
</dbReference>
<reference evidence="2 3" key="1">
    <citation type="submission" date="2021-11" db="EMBL/GenBank/DDBJ databases">
        <title>Black yeast isolated from Biological Soil Crust.</title>
        <authorList>
            <person name="Kurbessoian T."/>
        </authorList>
    </citation>
    <scope>NUCLEOTIDE SEQUENCE [LARGE SCALE GENOMIC DNA]</scope>
    <source>
        <strain evidence="2 3">CCFEE 5522</strain>
    </source>
</reference>
<protein>
    <submittedName>
        <fullName evidence="2">Uncharacterized protein</fullName>
    </submittedName>
</protein>
<evidence type="ECO:0000313" key="2">
    <source>
        <dbReference type="EMBL" id="KAK4546347.1"/>
    </source>
</evidence>
<evidence type="ECO:0000256" key="1">
    <source>
        <dbReference type="SAM" id="Phobius"/>
    </source>
</evidence>
<proteinExistence type="predicted"/>
<dbReference type="PANTHER" id="PTHR39218">
    <property type="entry name" value="OXIDOREDUCTASE 14 KDA SUBUNIT, PUTATIVE (AFU_ORTHOLOGUE AFUA_1G12110)-RELATED"/>
    <property type="match status" value="1"/>
</dbReference>
<name>A0AAV9JP72_9PEZI</name>
<organism evidence="2 3">
    <name type="scientific">Oleoguttula mirabilis</name>
    <dbReference type="NCBI Taxonomy" id="1507867"/>
    <lineage>
        <taxon>Eukaryota</taxon>
        <taxon>Fungi</taxon>
        <taxon>Dikarya</taxon>
        <taxon>Ascomycota</taxon>
        <taxon>Pezizomycotina</taxon>
        <taxon>Dothideomycetes</taxon>
        <taxon>Dothideomycetidae</taxon>
        <taxon>Mycosphaerellales</taxon>
        <taxon>Teratosphaeriaceae</taxon>
        <taxon>Oleoguttula</taxon>
    </lineage>
</organism>
<accession>A0AAV9JP72</accession>
<dbReference type="EMBL" id="JAVFHQ010000015">
    <property type="protein sequence ID" value="KAK4546347.1"/>
    <property type="molecule type" value="Genomic_DNA"/>
</dbReference>